<proteinExistence type="predicted"/>
<dbReference type="CDD" id="cd03025">
    <property type="entry name" value="DsbA_FrnE_like"/>
    <property type="match status" value="1"/>
</dbReference>
<name>A0A382MVI1_9ZZZZ</name>
<dbReference type="EMBL" id="UINC01096205">
    <property type="protein sequence ID" value="SVC52899.1"/>
    <property type="molecule type" value="Genomic_DNA"/>
</dbReference>
<sequence>MLIQLYFIVDPMCSWCWGFRSSWQTFLAELPSSVIVKDLMGGLAPDSDQPMDATTQAYVQSAWRSVGDRTGAKFNHEFWDVCQPRRSTYPACRAVISAGLQSMSARKRYYEAVQQAYYLEARNPSDTATLIALAGEIGLNEAQFQQDLDSSTVQEAFDAELAQVRSFGVTGFPTVIWHQKEDATAGDRMGLLSAGYVDVNTLRENWLILTNRG</sequence>
<dbReference type="PANTHER" id="PTHR13887:SF54">
    <property type="entry name" value="DSBA FAMILY PROTEIN"/>
    <property type="match status" value="1"/>
</dbReference>
<dbReference type="SUPFAM" id="SSF52833">
    <property type="entry name" value="Thioredoxin-like"/>
    <property type="match status" value="1"/>
</dbReference>
<dbReference type="PANTHER" id="PTHR13887">
    <property type="entry name" value="GLUTATHIONE S-TRANSFERASE KAPPA"/>
    <property type="match status" value="1"/>
</dbReference>
<evidence type="ECO:0000313" key="1">
    <source>
        <dbReference type="EMBL" id="SVC52899.1"/>
    </source>
</evidence>
<accession>A0A382MVI1</accession>
<protein>
    <recommendedName>
        <fullName evidence="2">DSBA-like thioredoxin domain-containing protein</fullName>
    </recommendedName>
</protein>
<dbReference type="Gene3D" id="1.10.472.60">
    <property type="entry name" value="putative protein disulfide isomerase domain"/>
    <property type="match status" value="1"/>
</dbReference>
<evidence type="ECO:0008006" key="2">
    <source>
        <dbReference type="Google" id="ProtNLM"/>
    </source>
</evidence>
<organism evidence="1">
    <name type="scientific">marine metagenome</name>
    <dbReference type="NCBI Taxonomy" id="408172"/>
    <lineage>
        <taxon>unclassified sequences</taxon>
        <taxon>metagenomes</taxon>
        <taxon>ecological metagenomes</taxon>
    </lineage>
</organism>
<dbReference type="AlphaFoldDB" id="A0A382MVI1"/>
<gene>
    <name evidence="1" type="ORF">METZ01_LOCUS305753</name>
</gene>
<reference evidence="1" key="1">
    <citation type="submission" date="2018-05" db="EMBL/GenBank/DDBJ databases">
        <authorList>
            <person name="Lanie J.A."/>
            <person name="Ng W.-L."/>
            <person name="Kazmierczak K.M."/>
            <person name="Andrzejewski T.M."/>
            <person name="Davidsen T.M."/>
            <person name="Wayne K.J."/>
            <person name="Tettelin H."/>
            <person name="Glass J.I."/>
            <person name="Rusch D."/>
            <person name="Podicherti R."/>
            <person name="Tsui H.-C.T."/>
            <person name="Winkler M.E."/>
        </authorList>
    </citation>
    <scope>NUCLEOTIDE SEQUENCE</scope>
</reference>
<dbReference type="Gene3D" id="3.40.30.10">
    <property type="entry name" value="Glutaredoxin"/>
    <property type="match status" value="1"/>
</dbReference>
<dbReference type="InterPro" id="IPR036249">
    <property type="entry name" value="Thioredoxin-like_sf"/>
</dbReference>
<dbReference type="Pfam" id="PF13743">
    <property type="entry name" value="Thioredoxin_5"/>
    <property type="match status" value="1"/>
</dbReference>